<dbReference type="EMBL" id="VDFY01000236">
    <property type="protein sequence ID" value="TNH23566.1"/>
    <property type="molecule type" value="Genomic_DNA"/>
</dbReference>
<dbReference type="InterPro" id="IPR022801">
    <property type="entry name" value="Ribosomal_uS4"/>
</dbReference>
<dbReference type="GO" id="GO:0019843">
    <property type="term" value="F:rRNA binding"/>
    <property type="evidence" value="ECO:0007669"/>
    <property type="project" value="UniProtKB-KW"/>
</dbReference>
<accession>A0A5C4QGG3</accession>
<protein>
    <recommendedName>
        <fullName evidence="6">Small ribosomal subunit protein uS4</fullName>
    </recommendedName>
</protein>
<dbReference type="FunFam" id="3.10.290.10:FF:000001">
    <property type="entry name" value="30S ribosomal protein S4"/>
    <property type="match status" value="1"/>
</dbReference>
<evidence type="ECO:0000256" key="5">
    <source>
        <dbReference type="ARBA" id="ARBA00023274"/>
    </source>
</evidence>
<evidence type="ECO:0000256" key="2">
    <source>
        <dbReference type="ARBA" id="ARBA00022730"/>
    </source>
</evidence>
<sequence>MCTVLPDHPPPGRAGPDPPRRSPRQAHPDGVGRPHPVPVDGGRTPRGQGGKMAVRTKVRPSPTDEFPLHPAYGTLMRRQRHPIGVRGGPRRAPRGFALSDTDQRQVRATYELRMRQLARAVVTAGRQPGDATENLVGQLEQRIDALVHRAGFAPSVDAARDLVAHNTFTVDGGKVNRPSYLVQPGQTIEVRPDRQCRRPVAIAVAERAGGDAPPYLEISSERLTATLTREPQRQEVPALRDIPLAVHPDEEVAR</sequence>
<dbReference type="InterPro" id="IPR002942">
    <property type="entry name" value="S4_RNA-bd"/>
</dbReference>
<dbReference type="PANTHER" id="PTHR11831">
    <property type="entry name" value="30S 40S RIBOSOMAL PROTEIN"/>
    <property type="match status" value="1"/>
</dbReference>
<evidence type="ECO:0000313" key="10">
    <source>
        <dbReference type="EMBL" id="TNH23566.1"/>
    </source>
</evidence>
<feature type="compositionally biased region" description="Pro residues" evidence="8">
    <location>
        <begin position="7"/>
        <end position="17"/>
    </location>
</feature>
<evidence type="ECO:0000256" key="3">
    <source>
        <dbReference type="ARBA" id="ARBA00022884"/>
    </source>
</evidence>
<keyword evidence="2 7" id="KW-0699">rRNA-binding</keyword>
<dbReference type="InterPro" id="IPR036986">
    <property type="entry name" value="S4_RNA-bd_sf"/>
</dbReference>
<gene>
    <name evidence="10" type="primary">rpsD</name>
    <name evidence="10" type="ORF">FHG89_26795</name>
</gene>
<dbReference type="Gene3D" id="3.10.290.10">
    <property type="entry name" value="RNA-binding S4 domain"/>
    <property type="match status" value="1"/>
</dbReference>
<dbReference type="PROSITE" id="PS50889">
    <property type="entry name" value="S4"/>
    <property type="match status" value="1"/>
</dbReference>
<dbReference type="SUPFAM" id="SSF55174">
    <property type="entry name" value="Alpha-L RNA-binding motif"/>
    <property type="match status" value="1"/>
</dbReference>
<dbReference type="AlphaFoldDB" id="A0A5C4QGG3"/>
<dbReference type="GO" id="GO:0015935">
    <property type="term" value="C:small ribosomal subunit"/>
    <property type="evidence" value="ECO:0007669"/>
    <property type="project" value="TreeGrafter"/>
</dbReference>
<dbReference type="CDD" id="cd00165">
    <property type="entry name" value="S4"/>
    <property type="match status" value="1"/>
</dbReference>
<dbReference type="OrthoDB" id="9803672at2"/>
<dbReference type="NCBIfam" id="NF003717">
    <property type="entry name" value="PRK05327.1"/>
    <property type="match status" value="1"/>
</dbReference>
<dbReference type="InterPro" id="IPR018079">
    <property type="entry name" value="Ribosomal_uS4_CS"/>
</dbReference>
<dbReference type="Pfam" id="PF01479">
    <property type="entry name" value="S4"/>
    <property type="match status" value="1"/>
</dbReference>
<dbReference type="SMART" id="SM00363">
    <property type="entry name" value="S4"/>
    <property type="match status" value="1"/>
</dbReference>
<dbReference type="PROSITE" id="PS00632">
    <property type="entry name" value="RIBOSOMAL_S4"/>
    <property type="match status" value="1"/>
</dbReference>
<evidence type="ECO:0000313" key="11">
    <source>
        <dbReference type="Proteomes" id="UP000306145"/>
    </source>
</evidence>
<keyword evidence="5" id="KW-0687">Ribonucleoprotein</keyword>
<evidence type="ECO:0000256" key="7">
    <source>
        <dbReference type="PROSITE-ProRule" id="PRU00182"/>
    </source>
</evidence>
<keyword evidence="3 7" id="KW-0694">RNA-binding</keyword>
<dbReference type="GO" id="GO:0042274">
    <property type="term" value="P:ribosomal small subunit biogenesis"/>
    <property type="evidence" value="ECO:0007669"/>
    <property type="project" value="TreeGrafter"/>
</dbReference>
<evidence type="ECO:0000259" key="9">
    <source>
        <dbReference type="SMART" id="SM00363"/>
    </source>
</evidence>
<dbReference type="PANTHER" id="PTHR11831:SF4">
    <property type="entry name" value="SMALL RIBOSOMAL SUBUNIT PROTEIN US4M"/>
    <property type="match status" value="1"/>
</dbReference>
<organism evidence="10 11">
    <name type="scientific">Micromonospora orduensis</name>
    <dbReference type="NCBI Taxonomy" id="1420891"/>
    <lineage>
        <taxon>Bacteria</taxon>
        <taxon>Bacillati</taxon>
        <taxon>Actinomycetota</taxon>
        <taxon>Actinomycetes</taxon>
        <taxon>Micromonosporales</taxon>
        <taxon>Micromonosporaceae</taxon>
        <taxon>Micromonospora</taxon>
    </lineage>
</organism>
<reference evidence="10 11" key="1">
    <citation type="submission" date="2019-06" db="EMBL/GenBank/DDBJ databases">
        <title>Micromonospora ordensis sp. nov., isolated from deep marine sediment.</title>
        <authorList>
            <person name="Veyisoglu A."/>
            <person name="Carro L."/>
            <person name="Klenk H.-P."/>
            <person name="Sahin N."/>
        </authorList>
    </citation>
    <scope>NUCLEOTIDE SEQUENCE [LARGE SCALE GENOMIC DNA]</scope>
    <source>
        <strain evidence="10 11">S2509</strain>
    </source>
</reference>
<feature type="domain" description="RNA-binding S4" evidence="9">
    <location>
        <begin position="141"/>
        <end position="206"/>
    </location>
</feature>
<evidence type="ECO:0000256" key="6">
    <source>
        <dbReference type="ARBA" id="ARBA00035254"/>
    </source>
</evidence>
<dbReference type="GO" id="GO:0003735">
    <property type="term" value="F:structural constituent of ribosome"/>
    <property type="evidence" value="ECO:0007669"/>
    <property type="project" value="TreeGrafter"/>
</dbReference>
<name>A0A5C4QGG3_9ACTN</name>
<evidence type="ECO:0000256" key="1">
    <source>
        <dbReference type="ARBA" id="ARBA00007465"/>
    </source>
</evidence>
<dbReference type="Gene3D" id="1.10.1050.10">
    <property type="entry name" value="Ribosomal Protein S4 Delta 41, Chain A, domain 1"/>
    <property type="match status" value="1"/>
</dbReference>
<evidence type="ECO:0000256" key="4">
    <source>
        <dbReference type="ARBA" id="ARBA00022980"/>
    </source>
</evidence>
<keyword evidence="11" id="KW-1185">Reference proteome</keyword>
<keyword evidence="4 10" id="KW-0689">Ribosomal protein</keyword>
<feature type="region of interest" description="Disordered" evidence="8">
    <location>
        <begin position="1"/>
        <end position="69"/>
    </location>
</feature>
<comment type="caution">
    <text evidence="10">The sequence shown here is derived from an EMBL/GenBank/DDBJ whole genome shotgun (WGS) entry which is preliminary data.</text>
</comment>
<dbReference type="Proteomes" id="UP000306145">
    <property type="component" value="Unassembled WGS sequence"/>
</dbReference>
<evidence type="ECO:0000256" key="8">
    <source>
        <dbReference type="SAM" id="MobiDB-lite"/>
    </source>
</evidence>
<proteinExistence type="inferred from homology"/>
<comment type="similarity">
    <text evidence="1">Belongs to the universal ribosomal protein uS4 family.</text>
</comment>